<dbReference type="GO" id="GO:0005730">
    <property type="term" value="C:nucleolus"/>
    <property type="evidence" value="ECO:0007669"/>
    <property type="project" value="UniProtKB-SubCell"/>
</dbReference>
<feature type="region of interest" description="Disordered" evidence="23">
    <location>
        <begin position="40"/>
        <end position="67"/>
    </location>
</feature>
<dbReference type="PANTHER" id="PTHR14741">
    <property type="entry name" value="S-ADENOSYLMETHIONINE-DEPENDENT METHYLTRANSFERASE RELATED"/>
    <property type="match status" value="1"/>
</dbReference>
<feature type="region of interest" description="Disordered" evidence="23">
    <location>
        <begin position="1"/>
        <end position="25"/>
    </location>
</feature>
<feature type="domain" description="WW" evidence="24">
    <location>
        <begin position="168"/>
        <end position="196"/>
    </location>
</feature>
<dbReference type="GO" id="GO:0015030">
    <property type="term" value="C:Cajal body"/>
    <property type="evidence" value="ECO:0007669"/>
    <property type="project" value="UniProtKB-SubCell"/>
</dbReference>
<proteinExistence type="inferred from homology"/>
<keyword evidence="8" id="KW-0808">Transferase</keyword>
<evidence type="ECO:0000256" key="11">
    <source>
        <dbReference type="ARBA" id="ARBA00023163"/>
    </source>
</evidence>
<evidence type="ECO:0000256" key="7">
    <source>
        <dbReference type="ARBA" id="ARBA00022603"/>
    </source>
</evidence>
<evidence type="ECO:0000256" key="18">
    <source>
        <dbReference type="ARBA" id="ARBA00049790"/>
    </source>
</evidence>
<keyword evidence="5" id="KW-0963">Cytoplasm</keyword>
<dbReference type="Proteomes" id="UP000077202">
    <property type="component" value="Unassembled WGS sequence"/>
</dbReference>
<evidence type="ECO:0000313" key="26">
    <source>
        <dbReference type="EMBL" id="OAE30317.1"/>
    </source>
</evidence>
<dbReference type="EMBL" id="AP019872">
    <property type="protein sequence ID" value="BBN17924.1"/>
    <property type="molecule type" value="Genomic_DNA"/>
</dbReference>
<comment type="similarity">
    <text evidence="13">Belongs to the methyltransferase superfamily. Trimethylguanosine synthase family.</text>
</comment>
<comment type="function">
    <text evidence="19">Catalyzes the 2 serial methylation steps for the conversion of the 7-monomethylguanosine (m(7)G) caps of snRNAs and snoRNAs to a 2,2,7-trimethylguanosine (m(2,2,7)G) cap structure. The enzyme is specific for guanine, and N7 methylation must precede N2 methylation. Hypermethylation of the m7G cap of U snRNAs leads to their concentration in nuclear foci, their colocalization with coilin and the formation of canonical Cajal bodies (CBs). Plays a role in transcriptional regulation.</text>
</comment>
<dbReference type="AlphaFoldDB" id="A0A176WB00"/>
<evidence type="ECO:0000256" key="12">
    <source>
        <dbReference type="ARBA" id="ARBA00023242"/>
    </source>
</evidence>
<comment type="catalytic activity">
    <reaction evidence="15">
        <text>a 5'-end (N(7)-methyl 5'-triphosphoguanosine)-ribonucleoside in snoRNA + S-adenosyl-L-methionine = a 5'-end (N(2),N(7)-dimethyl 5'-triphosphoguanosine)-ribonucleoside in snoRNA + S-adenosyl-L-homocysteine + H(+)</text>
        <dbReference type="Rhea" id="RHEA:78475"/>
        <dbReference type="Rhea" id="RHEA-COMP:19086"/>
        <dbReference type="Rhea" id="RHEA-COMP:19088"/>
        <dbReference type="ChEBI" id="CHEBI:15378"/>
        <dbReference type="ChEBI" id="CHEBI:57856"/>
        <dbReference type="ChEBI" id="CHEBI:59789"/>
        <dbReference type="ChEBI" id="CHEBI:156461"/>
        <dbReference type="ChEBI" id="CHEBI:172880"/>
    </reaction>
    <physiologicalReaction direction="left-to-right" evidence="15">
        <dbReference type="Rhea" id="RHEA:78476"/>
    </physiologicalReaction>
</comment>
<evidence type="ECO:0000256" key="10">
    <source>
        <dbReference type="ARBA" id="ARBA00023015"/>
    </source>
</evidence>
<dbReference type="PANTHER" id="PTHR14741:SF32">
    <property type="entry name" value="TRIMETHYLGUANOSINE SYNTHASE"/>
    <property type="match status" value="1"/>
</dbReference>
<keyword evidence="11" id="KW-0804">Transcription</keyword>
<evidence type="ECO:0000313" key="25">
    <source>
        <dbReference type="EMBL" id="BBN17924.1"/>
    </source>
</evidence>
<reference evidence="28" key="3">
    <citation type="journal article" date="2020" name="Curr. Biol.">
        <title>Chromatin organization in early land plants reveals an ancestral association between H3K27me3, transposons, and constitutive heterochromatin.</title>
        <authorList>
            <person name="Montgomery S.A."/>
            <person name="Tanizawa Y."/>
            <person name="Galik B."/>
            <person name="Wang N."/>
            <person name="Ito T."/>
            <person name="Mochizuki T."/>
            <person name="Akimcheva S."/>
            <person name="Bowman J.L."/>
            <person name="Cognat V."/>
            <person name="Marechal-Drouard L."/>
            <person name="Ekker H."/>
            <person name="Hong S.F."/>
            <person name="Kohchi T."/>
            <person name="Lin S.S."/>
            <person name="Liu L.D."/>
            <person name="Nakamura Y."/>
            <person name="Valeeva L.R."/>
            <person name="Shakirov E.V."/>
            <person name="Shippen D.E."/>
            <person name="Wei W.L."/>
            <person name="Yagura M."/>
            <person name="Yamaoka S."/>
            <person name="Yamato K.T."/>
            <person name="Liu C."/>
            <person name="Berger F."/>
        </authorList>
    </citation>
    <scope>NUCLEOTIDE SEQUENCE [LARGE SCALE GENOMIC DNA]</scope>
    <source>
        <strain evidence="28">Tak-1</strain>
    </source>
</reference>
<feature type="compositionally biased region" description="Basic and acidic residues" evidence="23">
    <location>
        <begin position="295"/>
        <end position="305"/>
    </location>
</feature>
<dbReference type="FunFam" id="3.40.50.150:FF:000066">
    <property type="entry name" value="Trimethylguanosine synthase 1"/>
    <property type="match status" value="1"/>
</dbReference>
<evidence type="ECO:0000256" key="13">
    <source>
        <dbReference type="ARBA" id="ARBA00025783"/>
    </source>
</evidence>
<evidence type="ECO:0000256" key="15">
    <source>
        <dbReference type="ARBA" id="ARBA00048740"/>
    </source>
</evidence>
<dbReference type="GO" id="GO:0071164">
    <property type="term" value="F:RNA cap trimethylguanosine synthase activity"/>
    <property type="evidence" value="ECO:0007669"/>
    <property type="project" value="TreeGrafter"/>
</dbReference>
<dbReference type="EMBL" id="LVLJ01001341">
    <property type="protein sequence ID" value="OAE30317.1"/>
    <property type="molecule type" value="Genomic_DNA"/>
</dbReference>
<dbReference type="Gene3D" id="3.40.50.150">
    <property type="entry name" value="Vaccinia Virus protein VP39"/>
    <property type="match status" value="1"/>
</dbReference>
<dbReference type="CDD" id="cd00201">
    <property type="entry name" value="WW"/>
    <property type="match status" value="1"/>
</dbReference>
<reference evidence="26 27" key="1">
    <citation type="submission" date="2016-03" db="EMBL/GenBank/DDBJ databases">
        <title>Mechanisms controlling the formation of the plant cell surface in tip-growing cells are functionally conserved among land plants.</title>
        <authorList>
            <person name="Honkanen S."/>
            <person name="Jones V.A."/>
            <person name="Morieri G."/>
            <person name="Champion C."/>
            <person name="Hetherington A.J."/>
            <person name="Kelly S."/>
            <person name="Saint-Marcoux D."/>
            <person name="Proust H."/>
            <person name="Prescott H."/>
            <person name="Dolan L."/>
        </authorList>
    </citation>
    <scope>NUCLEOTIDE SEQUENCE [LARGE SCALE GENOMIC DNA]</scope>
    <source>
        <strain evidence="27">cv. Tak-1 and cv. Tak-2</strain>
        <tissue evidence="26">Whole gametophyte</tissue>
    </source>
</reference>
<evidence type="ECO:0000256" key="6">
    <source>
        <dbReference type="ARBA" id="ARBA00022553"/>
    </source>
</evidence>
<keyword evidence="9" id="KW-0949">S-adenosyl-L-methionine</keyword>
<dbReference type="SUPFAM" id="SSF53335">
    <property type="entry name" value="S-adenosyl-L-methionine-dependent methyltransferases"/>
    <property type="match status" value="1"/>
</dbReference>
<protein>
    <recommendedName>
        <fullName evidence="4">Trimethylguanosine synthase</fullName>
    </recommendedName>
    <alternativeName>
        <fullName evidence="18">Cap-specific guanine-N(2) methyltransferase</fullName>
    </alternativeName>
    <alternativeName>
        <fullName evidence="21">Nuclear receptor coactivator 6-interacting protein</fullName>
    </alternativeName>
    <alternativeName>
        <fullName evidence="22">PRIP-interacting protein with methyltransferase motif</fullName>
    </alternativeName>
</protein>
<comment type="catalytic activity">
    <reaction evidence="16">
        <text>a 5'-end (N(2),N(7)-dimethyl 5'-triphosphoguanosine)-ribonucleoside in snRNA + S-adenosyl-L-methionine = a 5'-end (N(2),N(2),N(7)-trimethyl 5'-triphosphoguanosine)-ribonucleoside in snRNA + S-adenosyl-L-homocysteine + H(+)</text>
        <dbReference type="Rhea" id="RHEA:78479"/>
        <dbReference type="Rhea" id="RHEA-COMP:19087"/>
        <dbReference type="Rhea" id="RHEA-COMP:19089"/>
        <dbReference type="ChEBI" id="CHEBI:15378"/>
        <dbReference type="ChEBI" id="CHEBI:57856"/>
        <dbReference type="ChEBI" id="CHEBI:59789"/>
        <dbReference type="ChEBI" id="CHEBI:167623"/>
        <dbReference type="ChEBI" id="CHEBI:172880"/>
    </reaction>
    <physiologicalReaction direction="left-to-right" evidence="16">
        <dbReference type="Rhea" id="RHEA:78480"/>
    </physiologicalReaction>
</comment>
<evidence type="ECO:0000259" key="24">
    <source>
        <dbReference type="PROSITE" id="PS50020"/>
    </source>
</evidence>
<comment type="subcellular location">
    <subcellularLocation>
        <location evidence="2">Cytoplasm</location>
    </subcellularLocation>
    <subcellularLocation>
        <location evidence="1">Nucleus</location>
        <location evidence="1">Cajal body</location>
    </subcellularLocation>
    <subcellularLocation>
        <location evidence="3">Nucleus</location>
        <location evidence="3">Nucleolus</location>
    </subcellularLocation>
</comment>
<dbReference type="CDD" id="cd02440">
    <property type="entry name" value="AdoMet_MTases"/>
    <property type="match status" value="1"/>
</dbReference>
<evidence type="ECO:0000256" key="22">
    <source>
        <dbReference type="ARBA" id="ARBA00081504"/>
    </source>
</evidence>
<dbReference type="Pfam" id="PF09445">
    <property type="entry name" value="Methyltransf_15"/>
    <property type="match status" value="1"/>
</dbReference>
<dbReference type="Proteomes" id="UP001162541">
    <property type="component" value="Chromosome 7"/>
</dbReference>
<feature type="compositionally biased region" description="Acidic residues" evidence="23">
    <location>
        <begin position="390"/>
        <end position="404"/>
    </location>
</feature>
<evidence type="ECO:0000256" key="5">
    <source>
        <dbReference type="ARBA" id="ARBA00022490"/>
    </source>
</evidence>
<dbReference type="InterPro" id="IPR019012">
    <property type="entry name" value="RNA_cap_Gua-N2-MeTrfase"/>
</dbReference>
<dbReference type="PROSITE" id="PS50020">
    <property type="entry name" value="WW_DOMAIN_2"/>
    <property type="match status" value="1"/>
</dbReference>
<evidence type="ECO:0000256" key="8">
    <source>
        <dbReference type="ARBA" id="ARBA00022679"/>
    </source>
</evidence>
<evidence type="ECO:0000256" key="17">
    <source>
        <dbReference type="ARBA" id="ARBA00049075"/>
    </source>
</evidence>
<dbReference type="GO" id="GO:0005737">
    <property type="term" value="C:cytoplasm"/>
    <property type="evidence" value="ECO:0007669"/>
    <property type="project" value="UniProtKB-SubCell"/>
</dbReference>
<feature type="compositionally biased region" description="Low complexity" evidence="23">
    <location>
        <begin position="11"/>
        <end position="23"/>
    </location>
</feature>
<evidence type="ECO:0000256" key="14">
    <source>
        <dbReference type="ARBA" id="ARBA00047418"/>
    </source>
</evidence>
<keyword evidence="10" id="KW-0805">Transcription regulation</keyword>
<evidence type="ECO:0000256" key="2">
    <source>
        <dbReference type="ARBA" id="ARBA00004496"/>
    </source>
</evidence>
<evidence type="ECO:0000256" key="9">
    <source>
        <dbReference type="ARBA" id="ARBA00022691"/>
    </source>
</evidence>
<evidence type="ECO:0000313" key="27">
    <source>
        <dbReference type="Proteomes" id="UP000077202"/>
    </source>
</evidence>
<name>A0A176WB00_MARPO</name>
<dbReference type="Gene3D" id="2.20.70.10">
    <property type="match status" value="1"/>
</dbReference>
<keyword evidence="6" id="KW-0597">Phosphoprotein</keyword>
<evidence type="ECO:0000256" key="19">
    <source>
        <dbReference type="ARBA" id="ARBA00057179"/>
    </source>
</evidence>
<evidence type="ECO:0000256" key="16">
    <source>
        <dbReference type="ARBA" id="ARBA00048763"/>
    </source>
</evidence>
<keyword evidence="12" id="KW-0539">Nucleus</keyword>
<gene>
    <name evidence="26" type="ORF">AXG93_4201s1180</name>
    <name evidence="25" type="ORF">Mp_7g18060</name>
</gene>
<dbReference type="InterPro" id="IPR029063">
    <property type="entry name" value="SAM-dependent_MTases_sf"/>
</dbReference>
<evidence type="ECO:0000256" key="1">
    <source>
        <dbReference type="ARBA" id="ARBA00004408"/>
    </source>
</evidence>
<evidence type="ECO:0000313" key="28">
    <source>
        <dbReference type="Proteomes" id="UP001162541"/>
    </source>
</evidence>
<evidence type="ECO:0000256" key="23">
    <source>
        <dbReference type="SAM" id="MobiDB-lite"/>
    </source>
</evidence>
<feature type="compositionally biased region" description="Polar residues" evidence="23">
    <location>
        <begin position="327"/>
        <end position="336"/>
    </location>
</feature>
<reference evidence="25" key="2">
    <citation type="journal article" date="2019" name="Curr. Biol.">
        <title>Chromatin organization in early land plants reveals an ancestral association between H3K27me3, transposons, and constitutive heterochromatin.</title>
        <authorList>
            <person name="Montgomery S.A."/>
            <person name="Tanizawa Y."/>
            <person name="Galik B."/>
            <person name="Wang N."/>
            <person name="Ito T."/>
            <person name="Mochizuki T."/>
            <person name="Akimcheva S."/>
            <person name="Bowman J."/>
            <person name="Cognat V."/>
            <person name="Drouard L."/>
            <person name="Ekker H."/>
            <person name="Houng S."/>
            <person name="Kohchi T."/>
            <person name="Lin S."/>
            <person name="Liu L.D."/>
            <person name="Nakamura Y."/>
            <person name="Valeeva L.R."/>
            <person name="Shakirov E.V."/>
            <person name="Shippen D.E."/>
            <person name="Wei W."/>
            <person name="Yagura M."/>
            <person name="Yamaoka S."/>
            <person name="Yamato K.T."/>
            <person name="Liu C."/>
            <person name="Berger F."/>
        </authorList>
    </citation>
    <scope>NUCLEOTIDE SEQUENCE [LARGE SCALE GENOMIC DNA]</scope>
    <source>
        <strain evidence="25">Tak-1</strain>
    </source>
</reference>
<organism evidence="26 27">
    <name type="scientific">Marchantia polymorpha subsp. ruderalis</name>
    <dbReference type="NCBI Taxonomy" id="1480154"/>
    <lineage>
        <taxon>Eukaryota</taxon>
        <taxon>Viridiplantae</taxon>
        <taxon>Streptophyta</taxon>
        <taxon>Embryophyta</taxon>
        <taxon>Marchantiophyta</taxon>
        <taxon>Marchantiopsida</taxon>
        <taxon>Marchantiidae</taxon>
        <taxon>Marchantiales</taxon>
        <taxon>Marchantiaceae</taxon>
        <taxon>Marchantia</taxon>
    </lineage>
</organism>
<evidence type="ECO:0000256" key="3">
    <source>
        <dbReference type="ARBA" id="ARBA00004604"/>
    </source>
</evidence>
<evidence type="ECO:0000256" key="20">
    <source>
        <dbReference type="ARBA" id="ARBA00064494"/>
    </source>
</evidence>
<evidence type="ECO:0000256" key="21">
    <source>
        <dbReference type="ARBA" id="ARBA00079339"/>
    </source>
</evidence>
<comment type="subunit">
    <text evidence="20">May form homooligomers. Interacts with CREBBP/CBP, EED/WAIT1, EP300/P300, NCOA6/PRIP, PPARBP/PBP and SMN.</text>
</comment>
<sequence length="685" mass="75644">MLVPLNSHHLSSYSDDSDVSASEDTMDLITEMAALGLPTSFQSRSAIQEKGSKRPSESSILKSESKEAVEAEPVAPVLFSVRSVQLFSAKEHGPEEITLDRLEGLVYDCQAMEDETVLAGPEHRILNHDQGDGLDGVELACEFEDKSDKQINPESRGDEVARYAAAVWEPVWDEQYQRYYFCNTQSWESTWDPPPGLEHFGVGSMAWSECNSADQSQVAHHSETSCVLPASILTFESSCEASGTVDMDKKLSSDVDQVEADDVHAHDTSAVVLQDEDVIEPVGCEKASALETSFRKLSQENETPERLPSSDVAMEDECGPVAEGEPPSSSDCLTSCASPAKSGVVNKLEEVIIQVSAAESSTMTEGENHSVESLPVFPQACGVHTRFIDSEDSGTEAEDDEETNWGEIEERQSAPNTCEDETEAWSLCFKNGTIESTESLVQLSGQRVKRRRVKSLSESEKLEKVLLPGMAETMSKSLIKYWLQRYSLFSKYDEGIKLDEEGWFSVTPEVIAEHQALRCPTGLVIDAFTGVGGNAIQFALKKNYVVAIDIDPTKVELARHNAEIYGVSDSIDFIVGDFFLLAPSLKADFVFLSPPWGGPEYLNQEIYNIETMLQPTDGFTLFKIAQTIAPNLAMFLPRNVDMDQLQELSWLSSPPLPCQVEKNYVDHRLKAITAYYGELVGQKQE</sequence>
<keyword evidence="27" id="KW-1185">Reference proteome</keyword>
<dbReference type="InterPro" id="IPR001202">
    <property type="entry name" value="WW_dom"/>
</dbReference>
<comment type="catalytic activity">
    <reaction evidence="17">
        <text>a 5'-end (N(7)-methyl 5'-triphosphoguanosine)-ribonucleoside in snRNA + S-adenosyl-L-methionine = a 5'-end (N(2),N(7)-dimethyl 5'-triphosphoguanosine)-ribonucleoside in snRNA + S-adenosyl-L-homocysteine + H(+)</text>
        <dbReference type="Rhea" id="RHEA:78471"/>
        <dbReference type="Rhea" id="RHEA-COMP:19085"/>
        <dbReference type="Rhea" id="RHEA-COMP:19087"/>
        <dbReference type="ChEBI" id="CHEBI:15378"/>
        <dbReference type="ChEBI" id="CHEBI:57856"/>
        <dbReference type="ChEBI" id="CHEBI:59789"/>
        <dbReference type="ChEBI" id="CHEBI:156461"/>
        <dbReference type="ChEBI" id="CHEBI:172880"/>
    </reaction>
    <physiologicalReaction direction="left-to-right" evidence="17">
        <dbReference type="Rhea" id="RHEA:78472"/>
    </physiologicalReaction>
</comment>
<keyword evidence="7" id="KW-0489">Methyltransferase</keyword>
<dbReference type="PROSITE" id="PS01159">
    <property type="entry name" value="WW_DOMAIN_1"/>
    <property type="match status" value="1"/>
</dbReference>
<feature type="region of interest" description="Disordered" evidence="23">
    <location>
        <begin position="389"/>
        <end position="418"/>
    </location>
</feature>
<comment type="catalytic activity">
    <reaction evidence="14">
        <text>a 5'-end (N(2),N(7)-dimethyl 5'-triphosphoguanosine)-ribonucleoside in snoRNA + S-adenosyl-L-methionine = a 5'-end (N(2),N(2),N(7)-trimethyl 5'-triphosphoguanosine)-ribonucleoside in snoRNA + S-adenosyl-L-homocysteine + H(+)</text>
        <dbReference type="Rhea" id="RHEA:78507"/>
        <dbReference type="Rhea" id="RHEA-COMP:19088"/>
        <dbReference type="Rhea" id="RHEA-COMP:19090"/>
        <dbReference type="ChEBI" id="CHEBI:15378"/>
        <dbReference type="ChEBI" id="CHEBI:57856"/>
        <dbReference type="ChEBI" id="CHEBI:59789"/>
        <dbReference type="ChEBI" id="CHEBI:167623"/>
        <dbReference type="ChEBI" id="CHEBI:172880"/>
    </reaction>
    <physiologicalReaction direction="left-to-right" evidence="14">
        <dbReference type="Rhea" id="RHEA:78508"/>
    </physiologicalReaction>
</comment>
<accession>A0A176WB00</accession>
<feature type="region of interest" description="Disordered" evidence="23">
    <location>
        <begin position="295"/>
        <end position="336"/>
    </location>
</feature>
<evidence type="ECO:0000256" key="4">
    <source>
        <dbReference type="ARBA" id="ARBA00018517"/>
    </source>
</evidence>